<evidence type="ECO:0000313" key="2">
    <source>
        <dbReference type="EMBL" id="OBZ76044.1"/>
    </source>
</evidence>
<feature type="signal peptide" evidence="1">
    <location>
        <begin position="1"/>
        <end position="30"/>
    </location>
</feature>
<accession>A0A1C7MM24</accession>
<evidence type="ECO:0008006" key="4">
    <source>
        <dbReference type="Google" id="ProtNLM"/>
    </source>
</evidence>
<dbReference type="EMBL" id="LUGG01000003">
    <property type="protein sequence ID" value="OBZ76044.1"/>
    <property type="molecule type" value="Genomic_DNA"/>
</dbReference>
<comment type="caution">
    <text evidence="2">The sequence shown here is derived from an EMBL/GenBank/DDBJ whole genome shotgun (WGS) entry which is preliminary data.</text>
</comment>
<proteinExistence type="predicted"/>
<dbReference type="AlphaFoldDB" id="A0A1C7MM24"/>
<feature type="chain" id="PRO_5008889215" description="Secreted protein" evidence="1">
    <location>
        <begin position="31"/>
        <end position="96"/>
    </location>
</feature>
<protein>
    <recommendedName>
        <fullName evidence="4">Secreted protein</fullName>
    </recommendedName>
</protein>
<evidence type="ECO:0000256" key="1">
    <source>
        <dbReference type="SAM" id="SignalP"/>
    </source>
</evidence>
<evidence type="ECO:0000313" key="3">
    <source>
        <dbReference type="Proteomes" id="UP000092993"/>
    </source>
</evidence>
<keyword evidence="3" id="KW-1185">Reference proteome</keyword>
<organism evidence="2 3">
    <name type="scientific">Grifola frondosa</name>
    <name type="common">Maitake</name>
    <name type="synonym">Polyporus frondosus</name>
    <dbReference type="NCBI Taxonomy" id="5627"/>
    <lineage>
        <taxon>Eukaryota</taxon>
        <taxon>Fungi</taxon>
        <taxon>Dikarya</taxon>
        <taxon>Basidiomycota</taxon>
        <taxon>Agaricomycotina</taxon>
        <taxon>Agaricomycetes</taxon>
        <taxon>Polyporales</taxon>
        <taxon>Grifolaceae</taxon>
        <taxon>Grifola</taxon>
    </lineage>
</organism>
<keyword evidence="1" id="KW-0732">Signal</keyword>
<dbReference type="Proteomes" id="UP000092993">
    <property type="component" value="Unassembled WGS sequence"/>
</dbReference>
<sequence length="96" mass="10645">MPSDATSCLLTTYLAVLLLHSPSLVSSSIALPLPLSGIQLLKNVRMLCRCRCYCAHTERDMNDDQVCARESDADDARNLLVAFYHIPEIHALDATR</sequence>
<reference evidence="2 3" key="1">
    <citation type="submission" date="2016-03" db="EMBL/GenBank/DDBJ databases">
        <title>Whole genome sequencing of Grifola frondosa 9006-11.</title>
        <authorList>
            <person name="Min B."/>
            <person name="Park H."/>
            <person name="Kim J.-G."/>
            <person name="Cho H."/>
            <person name="Oh Y.-L."/>
            <person name="Kong W.-S."/>
            <person name="Choi I.-G."/>
        </authorList>
    </citation>
    <scope>NUCLEOTIDE SEQUENCE [LARGE SCALE GENOMIC DNA]</scope>
    <source>
        <strain evidence="2 3">9006-11</strain>
    </source>
</reference>
<gene>
    <name evidence="2" type="ORF">A0H81_04052</name>
</gene>
<name>A0A1C7MM24_GRIFR</name>